<accession>A0A1Q9EJX5</accession>
<dbReference type="Proteomes" id="UP000186817">
    <property type="component" value="Unassembled WGS sequence"/>
</dbReference>
<reference evidence="1 2" key="1">
    <citation type="submission" date="2016-02" db="EMBL/GenBank/DDBJ databases">
        <title>Genome analysis of coral dinoflagellate symbionts highlights evolutionary adaptations to a symbiotic lifestyle.</title>
        <authorList>
            <person name="Aranda M."/>
            <person name="Li Y."/>
            <person name="Liew Y.J."/>
            <person name="Baumgarten S."/>
            <person name="Simakov O."/>
            <person name="Wilson M."/>
            <person name="Piel J."/>
            <person name="Ashoor H."/>
            <person name="Bougouffa S."/>
            <person name="Bajic V.B."/>
            <person name="Ryu T."/>
            <person name="Ravasi T."/>
            <person name="Bayer T."/>
            <person name="Micklem G."/>
            <person name="Kim H."/>
            <person name="Bhak J."/>
            <person name="Lajeunesse T.C."/>
            <person name="Voolstra C.R."/>
        </authorList>
    </citation>
    <scope>NUCLEOTIDE SEQUENCE [LARGE SCALE GENOMIC DNA]</scope>
    <source>
        <strain evidence="1 2">CCMP2467</strain>
    </source>
</reference>
<keyword evidence="2" id="KW-1185">Reference proteome</keyword>
<dbReference type="AlphaFoldDB" id="A0A1Q9EJX5"/>
<evidence type="ECO:0000313" key="2">
    <source>
        <dbReference type="Proteomes" id="UP000186817"/>
    </source>
</evidence>
<organism evidence="1 2">
    <name type="scientific">Symbiodinium microadriaticum</name>
    <name type="common">Dinoflagellate</name>
    <name type="synonym">Zooxanthella microadriatica</name>
    <dbReference type="NCBI Taxonomy" id="2951"/>
    <lineage>
        <taxon>Eukaryota</taxon>
        <taxon>Sar</taxon>
        <taxon>Alveolata</taxon>
        <taxon>Dinophyceae</taxon>
        <taxon>Suessiales</taxon>
        <taxon>Symbiodiniaceae</taxon>
        <taxon>Symbiodinium</taxon>
    </lineage>
</organism>
<gene>
    <name evidence="1" type="ORF">AK812_SmicGene8827</name>
</gene>
<dbReference type="EMBL" id="LSRX01000132">
    <property type="protein sequence ID" value="OLQ07742.1"/>
    <property type="molecule type" value="Genomic_DNA"/>
</dbReference>
<evidence type="ECO:0000313" key="1">
    <source>
        <dbReference type="EMBL" id="OLQ07742.1"/>
    </source>
</evidence>
<sequence length="226" mass="24344">MRSIANAGERLESEGLIIASRLYRHLASAHDIASRDSSEGIKAISFQCHNQDTNSFPTAPEGVGGNGLVFTLISWNGSSFGGFAAQYKRLHCSAQSFALGLTGREEREVAQRLCSALRAPALCPAPAPRGTRARTALPGETKDEGCLAGRASSVVAAIAAGTGRLSNQGRDEPSRQLQRQLYITAKRYVLQVGRPLVLLLVQLLLSGWPLLPLLTRLHSEVDRKML</sequence>
<comment type="caution">
    <text evidence="1">The sequence shown here is derived from an EMBL/GenBank/DDBJ whole genome shotgun (WGS) entry which is preliminary data.</text>
</comment>
<protein>
    <submittedName>
        <fullName evidence="1">Uncharacterized protein</fullName>
    </submittedName>
</protein>
<proteinExistence type="predicted"/>
<name>A0A1Q9EJX5_SYMMI</name>